<dbReference type="CDD" id="cd05233">
    <property type="entry name" value="SDR_c"/>
    <property type="match status" value="1"/>
</dbReference>
<accession>A0A517TBU5</accession>
<dbReference type="GO" id="GO:0016491">
    <property type="term" value="F:oxidoreductase activity"/>
    <property type="evidence" value="ECO:0007669"/>
    <property type="project" value="UniProtKB-KW"/>
</dbReference>
<dbReference type="InterPro" id="IPR002347">
    <property type="entry name" value="SDR_fam"/>
</dbReference>
<organism evidence="3 4">
    <name type="scientific">Calycomorphotria hydatis</name>
    <dbReference type="NCBI Taxonomy" id="2528027"/>
    <lineage>
        <taxon>Bacteria</taxon>
        <taxon>Pseudomonadati</taxon>
        <taxon>Planctomycetota</taxon>
        <taxon>Planctomycetia</taxon>
        <taxon>Planctomycetales</taxon>
        <taxon>Planctomycetaceae</taxon>
        <taxon>Calycomorphotria</taxon>
    </lineage>
</organism>
<dbReference type="PRINTS" id="PR00080">
    <property type="entry name" value="SDRFAMILY"/>
</dbReference>
<evidence type="ECO:0000313" key="3">
    <source>
        <dbReference type="EMBL" id="QDT65841.1"/>
    </source>
</evidence>
<gene>
    <name evidence="3" type="primary">linC</name>
    <name evidence="3" type="ORF">V22_31030</name>
</gene>
<dbReference type="FunFam" id="3.40.50.720:FF:000084">
    <property type="entry name" value="Short-chain dehydrogenase reductase"/>
    <property type="match status" value="1"/>
</dbReference>
<comment type="similarity">
    <text evidence="1">Belongs to the short-chain dehydrogenases/reductases (SDR) family.</text>
</comment>
<dbReference type="Gene3D" id="3.40.50.720">
    <property type="entry name" value="NAD(P)-binding Rossmann-like Domain"/>
    <property type="match status" value="1"/>
</dbReference>
<proteinExistence type="inferred from homology"/>
<protein>
    <submittedName>
        <fullName evidence="3">2,5-dichloro-2,5-cyclohexadiene-1,4-diol dehydrogenase</fullName>
        <ecNumber evidence="3">1.1.1.-</ecNumber>
    </submittedName>
</protein>
<dbReference type="RefSeq" id="WP_145264438.1">
    <property type="nucleotide sequence ID" value="NZ_CP036316.1"/>
</dbReference>
<evidence type="ECO:0000313" key="4">
    <source>
        <dbReference type="Proteomes" id="UP000319976"/>
    </source>
</evidence>
<dbReference type="KEGG" id="chya:V22_31030"/>
<dbReference type="AlphaFoldDB" id="A0A517TBU5"/>
<reference evidence="3 4" key="1">
    <citation type="submission" date="2019-02" db="EMBL/GenBank/DDBJ databases">
        <title>Deep-cultivation of Planctomycetes and their phenomic and genomic characterization uncovers novel biology.</title>
        <authorList>
            <person name="Wiegand S."/>
            <person name="Jogler M."/>
            <person name="Boedeker C."/>
            <person name="Pinto D."/>
            <person name="Vollmers J."/>
            <person name="Rivas-Marin E."/>
            <person name="Kohn T."/>
            <person name="Peeters S.H."/>
            <person name="Heuer A."/>
            <person name="Rast P."/>
            <person name="Oberbeckmann S."/>
            <person name="Bunk B."/>
            <person name="Jeske O."/>
            <person name="Meyerdierks A."/>
            <person name="Storesund J.E."/>
            <person name="Kallscheuer N."/>
            <person name="Luecker S."/>
            <person name="Lage O.M."/>
            <person name="Pohl T."/>
            <person name="Merkel B.J."/>
            <person name="Hornburger P."/>
            <person name="Mueller R.-W."/>
            <person name="Bruemmer F."/>
            <person name="Labrenz M."/>
            <person name="Spormann A.M."/>
            <person name="Op den Camp H."/>
            <person name="Overmann J."/>
            <person name="Amann R."/>
            <person name="Jetten M.S.M."/>
            <person name="Mascher T."/>
            <person name="Medema M.H."/>
            <person name="Devos D.P."/>
            <person name="Kaster A.-K."/>
            <person name="Ovreas L."/>
            <person name="Rohde M."/>
            <person name="Galperin M.Y."/>
            <person name="Jogler C."/>
        </authorList>
    </citation>
    <scope>NUCLEOTIDE SEQUENCE [LARGE SCALE GENOMIC DNA]</scope>
    <source>
        <strain evidence="3 4">V22</strain>
    </source>
</reference>
<dbReference type="EMBL" id="CP036316">
    <property type="protein sequence ID" value="QDT65841.1"/>
    <property type="molecule type" value="Genomic_DNA"/>
</dbReference>
<evidence type="ECO:0000256" key="1">
    <source>
        <dbReference type="ARBA" id="ARBA00006484"/>
    </source>
</evidence>
<dbReference type="PANTHER" id="PTHR24321:SF11">
    <property type="entry name" value="BLR0893 PROTEIN"/>
    <property type="match status" value="1"/>
</dbReference>
<dbReference type="PANTHER" id="PTHR24321">
    <property type="entry name" value="DEHYDROGENASES, SHORT CHAIN"/>
    <property type="match status" value="1"/>
</dbReference>
<dbReference type="EC" id="1.1.1.-" evidence="3"/>
<dbReference type="InterPro" id="IPR036291">
    <property type="entry name" value="NAD(P)-bd_dom_sf"/>
</dbReference>
<dbReference type="Pfam" id="PF13561">
    <property type="entry name" value="adh_short_C2"/>
    <property type="match status" value="1"/>
</dbReference>
<dbReference type="OrthoDB" id="266183at2"/>
<name>A0A517TBU5_9PLAN</name>
<keyword evidence="2 3" id="KW-0560">Oxidoreductase</keyword>
<keyword evidence="4" id="KW-1185">Reference proteome</keyword>
<evidence type="ECO:0000256" key="2">
    <source>
        <dbReference type="ARBA" id="ARBA00023002"/>
    </source>
</evidence>
<dbReference type="PRINTS" id="PR00081">
    <property type="entry name" value="GDHRDH"/>
</dbReference>
<dbReference type="Proteomes" id="UP000319976">
    <property type="component" value="Chromosome"/>
</dbReference>
<sequence length="248" mass="26798">MEGKVVFISGGNSGIGLATAVLFAREGADIALIGRRAEENTIAKEEVEKLGARCLTYTGDVSDEAFVKGAINGTATIFGRLDYAFNNAGVEEMPTPFEDHKVDDYDRIMDINLKGVWLCMKYQIPRMLENGEGVIVNTGSAASVVGFPHLPLHVASKHAVAGLTKAVALEYAKKNIRVNAICPGAVKTELYDRFTREDPVIDSRIQELQPMGRNGTPEEVASAVAWLCTEATWTTGQLIMLDGGYTAQ</sequence>
<dbReference type="SUPFAM" id="SSF51735">
    <property type="entry name" value="NAD(P)-binding Rossmann-fold domains"/>
    <property type="match status" value="1"/>
</dbReference>